<organism evidence="1 2">
    <name type="scientific">Trichinella papuae</name>
    <dbReference type="NCBI Taxonomy" id="268474"/>
    <lineage>
        <taxon>Eukaryota</taxon>
        <taxon>Metazoa</taxon>
        <taxon>Ecdysozoa</taxon>
        <taxon>Nematoda</taxon>
        <taxon>Enoplea</taxon>
        <taxon>Dorylaimia</taxon>
        <taxon>Trichinellida</taxon>
        <taxon>Trichinellidae</taxon>
        <taxon>Trichinella</taxon>
    </lineage>
</organism>
<dbReference type="STRING" id="268474.A0A0V1M6Y3"/>
<evidence type="ECO:0000313" key="2">
    <source>
        <dbReference type="Proteomes" id="UP000054843"/>
    </source>
</evidence>
<dbReference type="Proteomes" id="UP000054843">
    <property type="component" value="Unassembled WGS sequence"/>
</dbReference>
<dbReference type="EMBL" id="JYDO01000193">
    <property type="protein sequence ID" value="KRZ67549.1"/>
    <property type="molecule type" value="Genomic_DNA"/>
</dbReference>
<dbReference type="AlphaFoldDB" id="A0A0V1M6Y3"/>
<sequence>MKPTGLKSAIIPCGPFPPGSHYQAPGFNGLNVEVLGCFPFQALVLTNFAGVVLPQIGPLLPGNCYVYYRGCVPLDNYKVGFQDRFPVLDAGLALLGDVDVRLPGSGARAAVPAQQHGGVRWTASPPFLSPGLDDACPQLDTHDVVPSREERGSALEEAKGYIYDSDLKRGDDHFRRVLSVSDVDTSEGLSLTMDVLPTTCPVSPEMPLEQVYSDACPTTTEEYDQIECHLKLDHSKTGQIECTYYGY</sequence>
<keyword evidence="2" id="KW-1185">Reference proteome</keyword>
<protein>
    <submittedName>
        <fullName evidence="1">Uncharacterized protein</fullName>
    </submittedName>
</protein>
<reference evidence="1 2" key="1">
    <citation type="submission" date="2015-01" db="EMBL/GenBank/DDBJ databases">
        <title>Evolution of Trichinella species and genotypes.</title>
        <authorList>
            <person name="Korhonen P.K."/>
            <person name="Edoardo P."/>
            <person name="Giuseppe L.R."/>
            <person name="Gasser R.B."/>
        </authorList>
    </citation>
    <scope>NUCLEOTIDE SEQUENCE [LARGE SCALE GENOMIC DNA]</scope>
    <source>
        <strain evidence="1">ISS1980</strain>
    </source>
</reference>
<evidence type="ECO:0000313" key="1">
    <source>
        <dbReference type="EMBL" id="KRZ67549.1"/>
    </source>
</evidence>
<proteinExistence type="predicted"/>
<accession>A0A0V1M6Y3</accession>
<gene>
    <name evidence="1" type="ORF">T10_5877</name>
</gene>
<name>A0A0V1M6Y3_9BILA</name>
<comment type="caution">
    <text evidence="1">The sequence shown here is derived from an EMBL/GenBank/DDBJ whole genome shotgun (WGS) entry which is preliminary data.</text>
</comment>